<proteinExistence type="predicted"/>
<keyword evidence="3" id="KW-1185">Reference proteome</keyword>
<dbReference type="EMBL" id="CAMXCT010005979">
    <property type="protein sequence ID" value="CAI4013658.1"/>
    <property type="molecule type" value="Genomic_DNA"/>
</dbReference>
<protein>
    <submittedName>
        <fullName evidence="1">Uncharacterized protein</fullName>
    </submittedName>
</protein>
<dbReference type="EMBL" id="CAMXCT030005979">
    <property type="protein sequence ID" value="CAL4800970.1"/>
    <property type="molecule type" value="Genomic_DNA"/>
</dbReference>
<reference evidence="2" key="2">
    <citation type="submission" date="2024-04" db="EMBL/GenBank/DDBJ databases">
        <authorList>
            <person name="Chen Y."/>
            <person name="Shah S."/>
            <person name="Dougan E. K."/>
            <person name="Thang M."/>
            <person name="Chan C."/>
        </authorList>
    </citation>
    <scope>NUCLEOTIDE SEQUENCE [LARGE SCALE GENOMIC DNA]</scope>
</reference>
<dbReference type="Proteomes" id="UP001152797">
    <property type="component" value="Unassembled WGS sequence"/>
</dbReference>
<evidence type="ECO:0000313" key="3">
    <source>
        <dbReference type="Proteomes" id="UP001152797"/>
    </source>
</evidence>
<sequence length="131" mass="15005">MSERLAQSIIRWADSREEMIIREVAQSSMDYLVKFKWRKQGDEDECYVNSGKKLIVCANDFEVKSAGELKIVETSRSGNMGEWVNSTRVLNIMTALGYTFVTPPKCLNSESHFFFALRIPRSFALSHLDAM</sequence>
<evidence type="ECO:0000313" key="1">
    <source>
        <dbReference type="EMBL" id="CAI4013658.1"/>
    </source>
</evidence>
<dbReference type="AlphaFoldDB" id="A0A9P1DP78"/>
<comment type="caution">
    <text evidence="1">The sequence shown here is derived from an EMBL/GenBank/DDBJ whole genome shotgun (WGS) entry which is preliminary data.</text>
</comment>
<name>A0A9P1DP78_9DINO</name>
<reference evidence="1" key="1">
    <citation type="submission" date="2022-10" db="EMBL/GenBank/DDBJ databases">
        <authorList>
            <person name="Chen Y."/>
            <person name="Dougan E. K."/>
            <person name="Chan C."/>
            <person name="Rhodes N."/>
            <person name="Thang M."/>
        </authorList>
    </citation>
    <scope>NUCLEOTIDE SEQUENCE</scope>
</reference>
<dbReference type="EMBL" id="CAMXCT020005979">
    <property type="protein sequence ID" value="CAL1167033.1"/>
    <property type="molecule type" value="Genomic_DNA"/>
</dbReference>
<gene>
    <name evidence="1" type="ORF">C1SCF055_LOCUS38615</name>
</gene>
<accession>A0A9P1DP78</accession>
<evidence type="ECO:0000313" key="2">
    <source>
        <dbReference type="EMBL" id="CAL1167033.1"/>
    </source>
</evidence>
<organism evidence="1">
    <name type="scientific">Cladocopium goreaui</name>
    <dbReference type="NCBI Taxonomy" id="2562237"/>
    <lineage>
        <taxon>Eukaryota</taxon>
        <taxon>Sar</taxon>
        <taxon>Alveolata</taxon>
        <taxon>Dinophyceae</taxon>
        <taxon>Suessiales</taxon>
        <taxon>Symbiodiniaceae</taxon>
        <taxon>Cladocopium</taxon>
    </lineage>
</organism>